<dbReference type="AlphaFoldDB" id="A0AAV9VC38"/>
<name>A0AAV9VC38_9PEZI</name>
<evidence type="ECO:0000256" key="1">
    <source>
        <dbReference type="SAM" id="MobiDB-lite"/>
    </source>
</evidence>
<feature type="compositionally biased region" description="Basic and acidic residues" evidence="1">
    <location>
        <begin position="315"/>
        <end position="327"/>
    </location>
</feature>
<evidence type="ECO:0000313" key="2">
    <source>
        <dbReference type="EMBL" id="KAK6358744.1"/>
    </source>
</evidence>
<protein>
    <submittedName>
        <fullName evidence="2">Uncharacterized protein</fullName>
    </submittedName>
</protein>
<comment type="caution">
    <text evidence="2">The sequence shown here is derived from an EMBL/GenBank/DDBJ whole genome shotgun (WGS) entry which is preliminary data.</text>
</comment>
<feature type="region of interest" description="Disordered" evidence="1">
    <location>
        <begin position="293"/>
        <end position="375"/>
    </location>
</feature>
<organism evidence="2 3">
    <name type="scientific">Orbilia blumenaviensis</name>
    <dbReference type="NCBI Taxonomy" id="1796055"/>
    <lineage>
        <taxon>Eukaryota</taxon>
        <taxon>Fungi</taxon>
        <taxon>Dikarya</taxon>
        <taxon>Ascomycota</taxon>
        <taxon>Pezizomycotina</taxon>
        <taxon>Orbiliomycetes</taxon>
        <taxon>Orbiliales</taxon>
        <taxon>Orbiliaceae</taxon>
        <taxon>Orbilia</taxon>
    </lineage>
</organism>
<proteinExistence type="predicted"/>
<dbReference type="EMBL" id="JAVHNS010000004">
    <property type="protein sequence ID" value="KAK6358744.1"/>
    <property type="molecule type" value="Genomic_DNA"/>
</dbReference>
<accession>A0AAV9VC38</accession>
<dbReference type="Proteomes" id="UP001373714">
    <property type="component" value="Unassembled WGS sequence"/>
</dbReference>
<reference evidence="2 3" key="1">
    <citation type="submission" date="2019-10" db="EMBL/GenBank/DDBJ databases">
        <authorList>
            <person name="Palmer J.M."/>
        </authorList>
    </citation>
    <scope>NUCLEOTIDE SEQUENCE [LARGE SCALE GENOMIC DNA]</scope>
    <source>
        <strain evidence="2 3">TWF730</strain>
    </source>
</reference>
<keyword evidence="3" id="KW-1185">Reference proteome</keyword>
<sequence>MLSFIGTTLLIAGYSSAFYIRVQINRPDTEREFGPFFLCRNLINPPPNSNELTVWAIDPLITTCAAEGGSPEFLIKKPSADGFDFYDELKRDGKIPYNPKTFYIGADEPWGTNYNVPIMVVEKAFIVPLALATHIFEPQVPANFEAMKGGKVRKDITEENPPDNGDVLEFVGHPTFPNHEKGLRIDLRKSKYARNAGRIPIVRDDRSWPADAIPDRPQIVLTVSNEKQFQAVVEGDEDGYLMAEKLAAYENAKINAKSVIGGFFGGIKNKIASQATNLKDKVGAGLAKIRNYRQEESKDDYPEPQPNSKTSSPDPAEKGGNWKKEFNLDYDMDPEWMGPVPQNKPQASADDEQIPLDAPLDVPLDVFPANKEYTG</sequence>
<gene>
    <name evidence="2" type="ORF">TWF730_008066</name>
</gene>
<evidence type="ECO:0000313" key="3">
    <source>
        <dbReference type="Proteomes" id="UP001373714"/>
    </source>
</evidence>